<sequence>MVVVLRHIDLLQKAGIEKLTVLLGRAGSARDAIYAIGRAVVRSLDLRDDQCGEQKVTVDQVKSPSSWFNRASQKLSMHEATAPQSNVQNQLNPSHDPNGVVWLQDEKSNWRTFDHWDRDNADVISDKTIDLQLPWYQKNPTAVAARVMASAYKMAGYDTDQSKVGSNSFVSFRQNQIQMYTLKIGVPYITDPAEMTPELQNEWKALCRAYHRANDIIPKQTGKPISIQIDTVS</sequence>
<evidence type="ECO:0000259" key="1">
    <source>
        <dbReference type="Pfam" id="PF21111"/>
    </source>
</evidence>
<dbReference type="EMBL" id="LYUD01000110">
    <property type="protein sequence ID" value="OAZ71215.1"/>
    <property type="molecule type" value="Genomic_DNA"/>
</dbReference>
<dbReference type="AlphaFoldDB" id="A0A1A0D854"/>
<evidence type="ECO:0000313" key="2">
    <source>
        <dbReference type="EMBL" id="OAZ71215.1"/>
    </source>
</evidence>
<dbReference type="GO" id="GO:0004530">
    <property type="term" value="F:deoxyribonuclease I activity"/>
    <property type="evidence" value="ECO:0007669"/>
    <property type="project" value="InterPro"/>
</dbReference>
<organism evidence="2 3">
    <name type="scientific">Acetobacter pasteurianus</name>
    <name type="common">Acetobacter turbidans</name>
    <dbReference type="NCBI Taxonomy" id="438"/>
    <lineage>
        <taxon>Bacteria</taxon>
        <taxon>Pseudomonadati</taxon>
        <taxon>Pseudomonadota</taxon>
        <taxon>Alphaproteobacteria</taxon>
        <taxon>Acetobacterales</taxon>
        <taxon>Acetobacteraceae</taxon>
        <taxon>Acetobacter</taxon>
    </lineage>
</organism>
<evidence type="ECO:0000313" key="3">
    <source>
        <dbReference type="Proteomes" id="UP000093796"/>
    </source>
</evidence>
<comment type="caution">
    <text evidence="2">The sequence shown here is derived from an EMBL/GenBank/DDBJ whole genome shotgun (WGS) entry which is preliminary data.</text>
</comment>
<gene>
    <name evidence="2" type="ORF">SRCM100623_02105</name>
</gene>
<name>A0A1A0D854_ACEPA</name>
<protein>
    <recommendedName>
        <fullName evidence="1">CdiA toxin EC869-like domain-containing protein</fullName>
    </recommendedName>
</protein>
<proteinExistence type="predicted"/>
<dbReference type="Pfam" id="PF21111">
    <property type="entry name" value="CDI_toxin_EC869_like"/>
    <property type="match status" value="1"/>
</dbReference>
<reference evidence="2 3" key="1">
    <citation type="submission" date="2016-05" db="EMBL/GenBank/DDBJ databases">
        <title>Genome sequencing of Acetobacter pasteurianus strain SRCM100623.</title>
        <authorList>
            <person name="Song Y.R."/>
        </authorList>
    </citation>
    <scope>NUCLEOTIDE SEQUENCE [LARGE SCALE GENOMIC DNA]</scope>
    <source>
        <strain evidence="2 3">SRCM100623</strain>
    </source>
</reference>
<dbReference type="InterPro" id="IPR033799">
    <property type="entry name" value="CdiA_EC869-like"/>
</dbReference>
<dbReference type="PATRIC" id="fig|438.15.peg.2340"/>
<feature type="domain" description="CdiA toxin EC869-like" evidence="1">
    <location>
        <begin position="107"/>
        <end position="195"/>
    </location>
</feature>
<dbReference type="Proteomes" id="UP000093796">
    <property type="component" value="Unassembled WGS sequence"/>
</dbReference>
<accession>A0A1A0D854</accession>
<dbReference type="Gene3D" id="3.40.1350.110">
    <property type="match status" value="1"/>
</dbReference>